<dbReference type="Pfam" id="PF01553">
    <property type="entry name" value="Acyltransferase"/>
    <property type="match status" value="1"/>
</dbReference>
<comment type="caution">
    <text evidence="4">The sequence shown here is derived from an EMBL/GenBank/DDBJ whole genome shotgun (WGS) entry which is preliminary data.</text>
</comment>
<name>A0A644Y0U3_9ZZZZ</name>
<accession>A0A644Y0U3</accession>
<dbReference type="AlphaFoldDB" id="A0A644Y0U3"/>
<evidence type="ECO:0000256" key="1">
    <source>
        <dbReference type="ARBA" id="ARBA00022679"/>
    </source>
</evidence>
<dbReference type="SUPFAM" id="SSF69593">
    <property type="entry name" value="Glycerol-3-phosphate (1)-acyltransferase"/>
    <property type="match status" value="1"/>
</dbReference>
<evidence type="ECO:0000259" key="3">
    <source>
        <dbReference type="SMART" id="SM00563"/>
    </source>
</evidence>
<dbReference type="GO" id="GO:0003841">
    <property type="term" value="F:1-acylglycerol-3-phosphate O-acyltransferase activity"/>
    <property type="evidence" value="ECO:0007669"/>
    <property type="project" value="TreeGrafter"/>
</dbReference>
<proteinExistence type="predicted"/>
<dbReference type="SMART" id="SM00563">
    <property type="entry name" value="PlsC"/>
    <property type="match status" value="1"/>
</dbReference>
<gene>
    <name evidence="4" type="ORF">SDC9_68192</name>
</gene>
<dbReference type="PANTHER" id="PTHR10434">
    <property type="entry name" value="1-ACYL-SN-GLYCEROL-3-PHOSPHATE ACYLTRANSFERASE"/>
    <property type="match status" value="1"/>
</dbReference>
<feature type="domain" description="Phospholipid/glycerol acyltransferase" evidence="3">
    <location>
        <begin position="27"/>
        <end position="136"/>
    </location>
</feature>
<dbReference type="PANTHER" id="PTHR10434:SF9">
    <property type="entry name" value="PHOSPHOLIPID_GLYCEROL ACYLTRANSFERASE DOMAIN-CONTAINING PROTEIN"/>
    <property type="match status" value="1"/>
</dbReference>
<keyword evidence="1" id="KW-0808">Transferase</keyword>
<reference evidence="4" key="1">
    <citation type="submission" date="2019-08" db="EMBL/GenBank/DDBJ databases">
        <authorList>
            <person name="Kucharzyk K."/>
            <person name="Murdoch R.W."/>
            <person name="Higgins S."/>
            <person name="Loffler F."/>
        </authorList>
    </citation>
    <scope>NUCLEOTIDE SEQUENCE</scope>
</reference>
<dbReference type="EMBL" id="VSSQ01003657">
    <property type="protein sequence ID" value="MPM21747.1"/>
    <property type="molecule type" value="Genomic_DNA"/>
</dbReference>
<dbReference type="InterPro" id="IPR002123">
    <property type="entry name" value="Plipid/glycerol_acylTrfase"/>
</dbReference>
<evidence type="ECO:0000256" key="2">
    <source>
        <dbReference type="ARBA" id="ARBA00023315"/>
    </source>
</evidence>
<organism evidence="4">
    <name type="scientific">bioreactor metagenome</name>
    <dbReference type="NCBI Taxonomy" id="1076179"/>
    <lineage>
        <taxon>unclassified sequences</taxon>
        <taxon>metagenomes</taxon>
        <taxon>ecological metagenomes</taxon>
    </lineage>
</organism>
<keyword evidence="2" id="KW-0012">Acyltransferase</keyword>
<evidence type="ECO:0000313" key="4">
    <source>
        <dbReference type="EMBL" id="MPM21747.1"/>
    </source>
</evidence>
<sequence>MKHIAKFLLWIFGWKAVEPPAPEPKCIILGVPHTSSWDFIISFLYYKSVGGKASVMIKKSFFVWPLSPIVKAMGGVPVDRERGATLTLQIIDEFKKRDYFHLAIAPEGTRKPTERWKAGFHTIARAADVPVYLGYFDWKKKEVGRGEKFELTDNQQEDLKRIRLWYKTKGVQGKHPHMFTTGKDLE</sequence>
<dbReference type="GO" id="GO:0006654">
    <property type="term" value="P:phosphatidic acid biosynthetic process"/>
    <property type="evidence" value="ECO:0007669"/>
    <property type="project" value="TreeGrafter"/>
</dbReference>
<protein>
    <recommendedName>
        <fullName evidence="3">Phospholipid/glycerol acyltransferase domain-containing protein</fullName>
    </recommendedName>
</protein>